<organism evidence="4 5">
    <name type="scientific">Hemibagrus guttatus</name>
    <dbReference type="NCBI Taxonomy" id="175788"/>
    <lineage>
        <taxon>Eukaryota</taxon>
        <taxon>Metazoa</taxon>
        <taxon>Chordata</taxon>
        <taxon>Craniata</taxon>
        <taxon>Vertebrata</taxon>
        <taxon>Euteleostomi</taxon>
        <taxon>Actinopterygii</taxon>
        <taxon>Neopterygii</taxon>
        <taxon>Teleostei</taxon>
        <taxon>Ostariophysi</taxon>
        <taxon>Siluriformes</taxon>
        <taxon>Bagridae</taxon>
        <taxon>Hemibagrus</taxon>
    </lineage>
</organism>
<dbReference type="GO" id="GO:0050482">
    <property type="term" value="P:arachidonate secretion"/>
    <property type="evidence" value="ECO:0007669"/>
    <property type="project" value="InterPro"/>
</dbReference>
<dbReference type="EMBL" id="JAUCMX010000002">
    <property type="protein sequence ID" value="KAK3554551.1"/>
    <property type="molecule type" value="Genomic_DNA"/>
</dbReference>
<reference evidence="4" key="1">
    <citation type="submission" date="2023-06" db="EMBL/GenBank/DDBJ databases">
        <title>Male Hemibagrus guttatus genome.</title>
        <authorList>
            <person name="Bian C."/>
        </authorList>
    </citation>
    <scope>NUCLEOTIDE SEQUENCE</scope>
    <source>
        <strain evidence="4">Male_cb2023</strain>
        <tissue evidence="4">Muscle</tissue>
    </source>
</reference>
<dbReference type="InterPro" id="IPR036444">
    <property type="entry name" value="PLipase_A2_dom_sf"/>
</dbReference>
<evidence type="ECO:0000256" key="2">
    <source>
        <dbReference type="ARBA" id="ARBA00022525"/>
    </source>
</evidence>
<feature type="signal peptide" evidence="3">
    <location>
        <begin position="1"/>
        <end position="19"/>
    </location>
</feature>
<gene>
    <name evidence="4" type="ORF">QTP70_025500</name>
</gene>
<evidence type="ECO:0000256" key="3">
    <source>
        <dbReference type="SAM" id="SignalP"/>
    </source>
</evidence>
<evidence type="ECO:0000256" key="1">
    <source>
        <dbReference type="ARBA" id="ARBA00004613"/>
    </source>
</evidence>
<name>A0AAE0VBK6_9TELE</name>
<dbReference type="GO" id="GO:0006644">
    <property type="term" value="P:phospholipid metabolic process"/>
    <property type="evidence" value="ECO:0007669"/>
    <property type="project" value="InterPro"/>
</dbReference>
<keyword evidence="5" id="KW-1185">Reference proteome</keyword>
<proteinExistence type="predicted"/>
<dbReference type="PANTHER" id="PTHR12824">
    <property type="entry name" value="GROUP XII SECRETORY PHOSPHOLIPASE A2 FAMILY MEMBER"/>
    <property type="match status" value="1"/>
</dbReference>
<evidence type="ECO:0008006" key="6">
    <source>
        <dbReference type="Google" id="ProtNLM"/>
    </source>
</evidence>
<sequence>MKQLSVSLLLLLLCGTCLSSAGLKDSKHKTFDWNDFYQKVQKYSRYYKFIKYALDVFIRPDESCQFKCPDGGEKPFPRPGYKPSANGCGSHVFGSPFNVEIPFITSCCDQHDHCYDTCGQKKRDCDEQFQGCLNTICGAFVILGDESVQTVSLANDAVMHLGCKTYLASQSAACVCKKKTEL</sequence>
<keyword evidence="2" id="KW-0964">Secreted</keyword>
<comment type="caution">
    <text evidence="4">The sequence shown here is derived from an EMBL/GenBank/DDBJ whole genome shotgun (WGS) entry which is preliminary data.</text>
</comment>
<dbReference type="InterPro" id="IPR010711">
    <property type="entry name" value="PLA2G12"/>
</dbReference>
<feature type="chain" id="PRO_5042213753" description="Group XIIA secretory phospholipase A2" evidence="3">
    <location>
        <begin position="20"/>
        <end position="182"/>
    </location>
</feature>
<dbReference type="PANTHER" id="PTHR12824:SF7">
    <property type="entry name" value="GROUP XIIA SECRETORY PHOSPHOLIPASE A2"/>
    <property type="match status" value="1"/>
</dbReference>
<keyword evidence="3" id="KW-0732">Signal</keyword>
<comment type="subcellular location">
    <subcellularLocation>
        <location evidence="1">Secreted</location>
    </subcellularLocation>
</comment>
<protein>
    <recommendedName>
        <fullName evidence="6">Group XIIA secretory phospholipase A2</fullName>
    </recommendedName>
</protein>
<dbReference type="GO" id="GO:0004623">
    <property type="term" value="F:phospholipase A2 activity"/>
    <property type="evidence" value="ECO:0007669"/>
    <property type="project" value="InterPro"/>
</dbReference>
<accession>A0AAE0VBK6</accession>
<dbReference type="PROSITE" id="PS00118">
    <property type="entry name" value="PA2_HIS"/>
    <property type="match status" value="1"/>
</dbReference>
<dbReference type="Proteomes" id="UP001274896">
    <property type="component" value="Unassembled WGS sequence"/>
</dbReference>
<dbReference type="GO" id="GO:0005509">
    <property type="term" value="F:calcium ion binding"/>
    <property type="evidence" value="ECO:0007669"/>
    <property type="project" value="InterPro"/>
</dbReference>
<dbReference type="SUPFAM" id="SSF48619">
    <property type="entry name" value="Phospholipase A2, PLA2"/>
    <property type="match status" value="1"/>
</dbReference>
<evidence type="ECO:0000313" key="4">
    <source>
        <dbReference type="EMBL" id="KAK3554551.1"/>
    </source>
</evidence>
<dbReference type="AlphaFoldDB" id="A0AAE0VBK6"/>
<dbReference type="GO" id="GO:0016042">
    <property type="term" value="P:lipid catabolic process"/>
    <property type="evidence" value="ECO:0007669"/>
    <property type="project" value="InterPro"/>
</dbReference>
<dbReference type="GO" id="GO:0005576">
    <property type="term" value="C:extracellular region"/>
    <property type="evidence" value="ECO:0007669"/>
    <property type="project" value="UniProtKB-SubCell"/>
</dbReference>
<dbReference type="Pfam" id="PF06951">
    <property type="entry name" value="PLA2G12"/>
    <property type="match status" value="1"/>
</dbReference>
<dbReference type="Gene3D" id="1.20.90.10">
    <property type="entry name" value="Phospholipase A2 domain"/>
    <property type="match status" value="1"/>
</dbReference>
<dbReference type="InterPro" id="IPR033113">
    <property type="entry name" value="PLA2_histidine"/>
</dbReference>
<evidence type="ECO:0000313" key="5">
    <source>
        <dbReference type="Proteomes" id="UP001274896"/>
    </source>
</evidence>